<reference evidence="2" key="1">
    <citation type="submission" date="2016-06" db="EMBL/GenBank/DDBJ databases">
        <authorList>
            <person name="Petersen J."/>
            <person name="Sayavedra L."/>
        </authorList>
    </citation>
    <scope>NUCLEOTIDE SEQUENCE [LARGE SCALE GENOMIC DNA]</scope>
    <source>
        <strain evidence="2">BazSymB</strain>
    </source>
</reference>
<evidence type="ECO:0000313" key="1">
    <source>
        <dbReference type="EMBL" id="SEH76720.1"/>
    </source>
</evidence>
<proteinExistence type="predicted"/>
<accession>A0A1H6KM06</accession>
<name>A0A1H6KM06_9GAMM</name>
<protein>
    <submittedName>
        <fullName evidence="1">Uncharacterized protein</fullName>
    </submittedName>
</protein>
<dbReference type="Proteomes" id="UP000198559">
    <property type="component" value="Unassembled WGS sequence"/>
</dbReference>
<sequence>MVFLFRSFAALLFLDNVLLIHSLALSLLHFDASFSMLYFASELVSSDNKPILIAIPRKDASPADSAPNGITIRVNTVDTNTPNNSEIAMPWKIGSDKITLEPPTSAKAVIIIGRVLDAQEFTTASKNGTPLAYSCTVKSTNKIELRTIMPAKAIQPIIEVAVNSAPSNQCPGTMPNSVSGIGAIITAGTMKLPNCQTTNI</sequence>
<evidence type="ECO:0000313" key="2">
    <source>
        <dbReference type="Proteomes" id="UP000198559"/>
    </source>
</evidence>
<organism evidence="1 2">
    <name type="scientific">Bathymodiolus azoricus thioautotrophic gill symbiont</name>
    <dbReference type="NCBI Taxonomy" id="235205"/>
    <lineage>
        <taxon>Bacteria</taxon>
        <taxon>Pseudomonadati</taxon>
        <taxon>Pseudomonadota</taxon>
        <taxon>Gammaproteobacteria</taxon>
        <taxon>sulfur-oxidizing symbionts</taxon>
    </lineage>
</organism>
<gene>
    <name evidence="1" type="ORF">BAZSYMB_SCAFFOLD00015_0</name>
</gene>
<dbReference type="AlphaFoldDB" id="A0A1H6KM06"/>
<dbReference type="EMBL" id="CVUD02000125">
    <property type="protein sequence ID" value="SEH76720.1"/>
    <property type="molecule type" value="Genomic_DNA"/>
</dbReference>